<dbReference type="InterPro" id="IPR011990">
    <property type="entry name" value="TPR-like_helical_dom_sf"/>
</dbReference>
<evidence type="ECO:0000313" key="1">
    <source>
        <dbReference type="EMBL" id="KAK7085004.1"/>
    </source>
</evidence>
<proteinExistence type="predicted"/>
<sequence>MADTKAARMAGYYAELNKFIENSNNQKIIKTANKILAEEPEELKAWQCKIVAQIHQNQFQEALSTIKKSKFIS</sequence>
<name>A0AAN8XSL5_HALRR</name>
<dbReference type="PANTHER" id="PTHR14094:SF9">
    <property type="entry name" value="SIGNAL RECOGNITION PARTICLE SUBUNIT SRP72"/>
    <property type="match status" value="1"/>
</dbReference>
<evidence type="ECO:0000313" key="2">
    <source>
        <dbReference type="Proteomes" id="UP001381693"/>
    </source>
</evidence>
<accession>A0AAN8XSL5</accession>
<keyword evidence="2" id="KW-1185">Reference proteome</keyword>
<dbReference type="GO" id="GO:0008312">
    <property type="term" value="F:7S RNA binding"/>
    <property type="evidence" value="ECO:0007669"/>
    <property type="project" value="TreeGrafter"/>
</dbReference>
<dbReference type="Gene3D" id="1.25.40.10">
    <property type="entry name" value="Tetratricopeptide repeat domain"/>
    <property type="match status" value="1"/>
</dbReference>
<protein>
    <submittedName>
        <fullName evidence="1">Uncharacterized protein</fullName>
    </submittedName>
</protein>
<comment type="caution">
    <text evidence="1">The sequence shown here is derived from an EMBL/GenBank/DDBJ whole genome shotgun (WGS) entry which is preliminary data.</text>
</comment>
<dbReference type="InterPro" id="IPR026270">
    <property type="entry name" value="SRP72"/>
</dbReference>
<dbReference type="PANTHER" id="PTHR14094">
    <property type="entry name" value="SIGNAL RECOGNITION PARTICLE 72"/>
    <property type="match status" value="1"/>
</dbReference>
<dbReference type="GO" id="GO:0006614">
    <property type="term" value="P:SRP-dependent cotranslational protein targeting to membrane"/>
    <property type="evidence" value="ECO:0007669"/>
    <property type="project" value="InterPro"/>
</dbReference>
<dbReference type="GO" id="GO:0043022">
    <property type="term" value="F:ribosome binding"/>
    <property type="evidence" value="ECO:0007669"/>
    <property type="project" value="TreeGrafter"/>
</dbReference>
<dbReference type="EMBL" id="JAXCGZ010001925">
    <property type="protein sequence ID" value="KAK7085004.1"/>
    <property type="molecule type" value="Genomic_DNA"/>
</dbReference>
<organism evidence="1 2">
    <name type="scientific">Halocaridina rubra</name>
    <name type="common">Hawaiian red shrimp</name>
    <dbReference type="NCBI Taxonomy" id="373956"/>
    <lineage>
        <taxon>Eukaryota</taxon>
        <taxon>Metazoa</taxon>
        <taxon>Ecdysozoa</taxon>
        <taxon>Arthropoda</taxon>
        <taxon>Crustacea</taxon>
        <taxon>Multicrustacea</taxon>
        <taxon>Malacostraca</taxon>
        <taxon>Eumalacostraca</taxon>
        <taxon>Eucarida</taxon>
        <taxon>Decapoda</taxon>
        <taxon>Pleocyemata</taxon>
        <taxon>Caridea</taxon>
        <taxon>Atyoidea</taxon>
        <taxon>Atyidae</taxon>
        <taxon>Halocaridina</taxon>
    </lineage>
</organism>
<reference evidence="1 2" key="1">
    <citation type="submission" date="2023-11" db="EMBL/GenBank/DDBJ databases">
        <title>Halocaridina rubra genome assembly.</title>
        <authorList>
            <person name="Smith C."/>
        </authorList>
    </citation>
    <scope>NUCLEOTIDE SEQUENCE [LARGE SCALE GENOMIC DNA]</scope>
    <source>
        <strain evidence="1">EP-1</strain>
        <tissue evidence="1">Whole</tissue>
    </source>
</reference>
<dbReference type="AlphaFoldDB" id="A0AAN8XSL5"/>
<dbReference type="GO" id="GO:0005786">
    <property type="term" value="C:signal recognition particle, endoplasmic reticulum targeting"/>
    <property type="evidence" value="ECO:0007669"/>
    <property type="project" value="TreeGrafter"/>
</dbReference>
<dbReference type="Proteomes" id="UP001381693">
    <property type="component" value="Unassembled WGS sequence"/>
</dbReference>
<gene>
    <name evidence="1" type="ORF">SK128_027646</name>
</gene>